<accession>A0ABD6XMK0</accession>
<protein>
    <submittedName>
        <fullName evidence="2">Ig-like protein group 2</fullName>
    </submittedName>
</protein>
<dbReference type="Gene3D" id="2.60.40.1080">
    <property type="match status" value="1"/>
</dbReference>
<comment type="caution">
    <text evidence="2">The sequence shown here is derived from an EMBL/GenBank/DDBJ whole genome shotgun (WGS) entry which is preliminary data.</text>
</comment>
<dbReference type="SMART" id="SM00635">
    <property type="entry name" value="BID_2"/>
    <property type="match status" value="1"/>
</dbReference>
<sequence length="357" mass="37534">MARYRRVNIDGQSLYKTETHVTAATLLPGTAAVINDDNEFAQATALAGRLYIIDVAYHQGLKITEAVSAGDSAVGNYVEEGRELALLCVAGTYGKDDPIKLGTNGQFTKATSDTDSVIGYSQDEATMLEVADGCPDQVPQESEWKALAAGTSKGFDFSPNTVTSDADDGGGYVESIIINSDFTISFEGEVRKKGKLDQYGVGRFIKYFAAELKARRQPGLWVRMEYGEVTFQGYMVITALSSDGGTNDIVTFTTEFKVGDASTIQVIDTDEPVPATGVTVTPATTTVVVGATWQLTGTVLPADATDKSGTWTTSDATKATISSTGLVTGVAAGTATVTFKSNDGDFTGTTAVTVTAS</sequence>
<dbReference type="InterPro" id="IPR003343">
    <property type="entry name" value="Big_2"/>
</dbReference>
<gene>
    <name evidence="2" type="ORF">C7430_110197</name>
</gene>
<proteinExistence type="predicted"/>
<name>A0ABD6XMK0_ENTAG</name>
<feature type="domain" description="BIG2" evidence="1">
    <location>
        <begin position="274"/>
        <end position="351"/>
    </location>
</feature>
<dbReference type="InterPro" id="IPR008964">
    <property type="entry name" value="Invasin/intimin_cell_adhesion"/>
</dbReference>
<reference evidence="2 3" key="1">
    <citation type="submission" date="2018-05" db="EMBL/GenBank/DDBJ databases">
        <title>Genomic Encyclopedia of Type Strains, Phase IV (KMG-V): Genome sequencing to study the core and pangenomes of soil and plant-associated prokaryotes.</title>
        <authorList>
            <person name="Whitman W."/>
        </authorList>
    </citation>
    <scope>NUCLEOTIDE SEQUENCE [LARGE SCALE GENOMIC DNA]</scope>
    <source>
        <strain evidence="2 3">PNG 92-11</strain>
    </source>
</reference>
<evidence type="ECO:0000313" key="3">
    <source>
        <dbReference type="Proteomes" id="UP000245996"/>
    </source>
</evidence>
<dbReference type="Proteomes" id="UP000245996">
    <property type="component" value="Unassembled WGS sequence"/>
</dbReference>
<evidence type="ECO:0000259" key="1">
    <source>
        <dbReference type="SMART" id="SM00635"/>
    </source>
</evidence>
<dbReference type="EMBL" id="QGHE01000010">
    <property type="protein sequence ID" value="PWJ77157.1"/>
    <property type="molecule type" value="Genomic_DNA"/>
</dbReference>
<dbReference type="SUPFAM" id="SSF49373">
    <property type="entry name" value="Invasin/intimin cell-adhesion fragments"/>
    <property type="match status" value="1"/>
</dbReference>
<dbReference type="Pfam" id="PF02368">
    <property type="entry name" value="Big_2"/>
    <property type="match status" value="1"/>
</dbReference>
<organism evidence="2 3">
    <name type="scientific">Enterobacter agglomerans</name>
    <name type="common">Erwinia herbicola</name>
    <name type="synonym">Pantoea agglomerans</name>
    <dbReference type="NCBI Taxonomy" id="549"/>
    <lineage>
        <taxon>Bacteria</taxon>
        <taxon>Pseudomonadati</taxon>
        <taxon>Pseudomonadota</taxon>
        <taxon>Gammaproteobacteria</taxon>
        <taxon>Enterobacterales</taxon>
        <taxon>Erwiniaceae</taxon>
        <taxon>Pantoea</taxon>
        <taxon>Pantoea agglomerans group</taxon>
    </lineage>
</organism>
<evidence type="ECO:0000313" key="2">
    <source>
        <dbReference type="EMBL" id="PWJ77157.1"/>
    </source>
</evidence>
<dbReference type="AlphaFoldDB" id="A0ABD6XMK0"/>